<feature type="domain" description="DUF1858" evidence="1">
    <location>
        <begin position="3"/>
        <end position="56"/>
    </location>
</feature>
<dbReference type="RefSeq" id="WP_130645718.1">
    <property type="nucleotide sequence ID" value="NZ_PGCL01000001.1"/>
</dbReference>
<gene>
    <name evidence="2" type="ORF">CUJ86_01085</name>
</gene>
<organism evidence="2 3">
    <name type="scientific">Methanofollis fontis</name>
    <dbReference type="NCBI Taxonomy" id="2052832"/>
    <lineage>
        <taxon>Archaea</taxon>
        <taxon>Methanobacteriati</taxon>
        <taxon>Methanobacteriota</taxon>
        <taxon>Stenosarchaea group</taxon>
        <taxon>Methanomicrobia</taxon>
        <taxon>Methanomicrobiales</taxon>
        <taxon>Methanomicrobiaceae</taxon>
        <taxon>Methanofollis</taxon>
    </lineage>
</organism>
<proteinExistence type="predicted"/>
<sequence length="64" mass="6669">MAITAESTILELLQEKPESADVLMRFGMGCLGCAIGRGESIRQAAAAHGIPLEELLGALGISEQ</sequence>
<dbReference type="SUPFAM" id="SSF140683">
    <property type="entry name" value="SP0561-like"/>
    <property type="match status" value="1"/>
</dbReference>
<dbReference type="EMBL" id="PGCL01000001">
    <property type="protein sequence ID" value="TAJ45369.1"/>
    <property type="molecule type" value="Genomic_DNA"/>
</dbReference>
<reference evidence="2 3" key="1">
    <citation type="submission" date="2017-11" db="EMBL/GenBank/DDBJ databases">
        <title>Isolation and Characterization of Methanofollis Species from Methane Seep Offshore SW Taiwan.</title>
        <authorList>
            <person name="Teng N.-H."/>
            <person name="Lai M.-C."/>
            <person name="Chen S.-C."/>
        </authorList>
    </citation>
    <scope>NUCLEOTIDE SEQUENCE [LARGE SCALE GENOMIC DNA]</scope>
    <source>
        <strain evidence="2 3">FWC-SCC2</strain>
    </source>
</reference>
<keyword evidence="3" id="KW-1185">Reference proteome</keyword>
<comment type="caution">
    <text evidence="2">The sequence shown here is derived from an EMBL/GenBank/DDBJ whole genome shotgun (WGS) entry which is preliminary data.</text>
</comment>
<dbReference type="PANTHER" id="PTHR39341:SF1">
    <property type="entry name" value="DUF1858 DOMAIN-CONTAINING PROTEIN"/>
    <property type="match status" value="1"/>
</dbReference>
<dbReference type="PANTHER" id="PTHR39341">
    <property type="entry name" value="BSL7085 PROTEIN"/>
    <property type="match status" value="1"/>
</dbReference>
<dbReference type="OrthoDB" id="145753at2157"/>
<name>A0A483CZ98_9EURY</name>
<dbReference type="NCBIfam" id="TIGR03980">
    <property type="entry name" value="prismane_assoc"/>
    <property type="match status" value="1"/>
</dbReference>
<dbReference type="InterPro" id="IPR023883">
    <property type="entry name" value="CHP03980_redox-disulphide"/>
</dbReference>
<evidence type="ECO:0000313" key="3">
    <source>
        <dbReference type="Proteomes" id="UP000292580"/>
    </source>
</evidence>
<evidence type="ECO:0000313" key="2">
    <source>
        <dbReference type="EMBL" id="TAJ45369.1"/>
    </source>
</evidence>
<accession>A0A483CZ98</accession>
<dbReference type="Gene3D" id="1.10.3910.10">
    <property type="entry name" value="SP0561-like"/>
    <property type="match status" value="1"/>
</dbReference>
<evidence type="ECO:0000259" key="1">
    <source>
        <dbReference type="Pfam" id="PF08984"/>
    </source>
</evidence>
<dbReference type="InterPro" id="IPR015077">
    <property type="entry name" value="DUF1858"/>
</dbReference>
<dbReference type="Proteomes" id="UP000292580">
    <property type="component" value="Unassembled WGS sequence"/>
</dbReference>
<dbReference type="Pfam" id="PF08984">
    <property type="entry name" value="DUF1858"/>
    <property type="match status" value="1"/>
</dbReference>
<protein>
    <submittedName>
        <fullName evidence="2">Disulfide oxidoreductase</fullName>
    </submittedName>
</protein>
<dbReference type="AlphaFoldDB" id="A0A483CZ98"/>
<dbReference type="InterPro" id="IPR038062">
    <property type="entry name" value="ScdA-like_N_sf"/>
</dbReference>